<dbReference type="Gene3D" id="1.10.443.20">
    <property type="entry name" value="Centromere DNA-binding protein complex CBF3 subunit, domain 2"/>
    <property type="match status" value="1"/>
</dbReference>
<accession>A0A0C9XKG4</accession>
<reference evidence="4 5" key="1">
    <citation type="submission" date="2014-04" db="EMBL/GenBank/DDBJ databases">
        <authorList>
            <consortium name="DOE Joint Genome Institute"/>
            <person name="Kuo A."/>
            <person name="Kohler A."/>
            <person name="Nagy L.G."/>
            <person name="Floudas D."/>
            <person name="Copeland A."/>
            <person name="Barry K.W."/>
            <person name="Cichocki N."/>
            <person name="Veneault-Fourrey C."/>
            <person name="LaButti K."/>
            <person name="Lindquist E.A."/>
            <person name="Lipzen A."/>
            <person name="Lundell T."/>
            <person name="Morin E."/>
            <person name="Murat C."/>
            <person name="Sun H."/>
            <person name="Tunlid A."/>
            <person name="Henrissat B."/>
            <person name="Grigoriev I.V."/>
            <person name="Hibbett D.S."/>
            <person name="Martin F."/>
            <person name="Nordberg H.P."/>
            <person name="Cantor M.N."/>
            <person name="Hua S.X."/>
        </authorList>
    </citation>
    <scope>NUCLEOTIDE SEQUENCE [LARGE SCALE GENOMIC DNA]</scope>
    <source>
        <strain evidence="4 5">LaAM-08-1</strain>
    </source>
</reference>
<organism evidence="4 5">
    <name type="scientific">Laccaria amethystina LaAM-08-1</name>
    <dbReference type="NCBI Taxonomy" id="1095629"/>
    <lineage>
        <taxon>Eukaryota</taxon>
        <taxon>Fungi</taxon>
        <taxon>Dikarya</taxon>
        <taxon>Basidiomycota</taxon>
        <taxon>Agaricomycotina</taxon>
        <taxon>Agaricomycetes</taxon>
        <taxon>Agaricomycetidae</taxon>
        <taxon>Agaricales</taxon>
        <taxon>Agaricineae</taxon>
        <taxon>Hydnangiaceae</taxon>
        <taxon>Laccaria</taxon>
    </lineage>
</organism>
<evidence type="ECO:0000313" key="5">
    <source>
        <dbReference type="Proteomes" id="UP000054477"/>
    </source>
</evidence>
<feature type="domain" description="Ndc10" evidence="3">
    <location>
        <begin position="405"/>
        <end position="675"/>
    </location>
</feature>
<keyword evidence="5" id="KW-1185">Reference proteome</keyword>
<proteinExistence type="predicted"/>
<evidence type="ECO:0008006" key="6">
    <source>
        <dbReference type="Google" id="ProtNLM"/>
    </source>
</evidence>
<dbReference type="EMBL" id="KN838677">
    <property type="protein sequence ID" value="KIJ98066.1"/>
    <property type="molecule type" value="Genomic_DNA"/>
</dbReference>
<dbReference type="HOGENOM" id="CLU_005328_0_0_1"/>
<dbReference type="AlphaFoldDB" id="A0A0C9XKG4"/>
<evidence type="ECO:0000313" key="4">
    <source>
        <dbReference type="EMBL" id="KIJ98066.1"/>
    </source>
</evidence>
<evidence type="ECO:0000259" key="3">
    <source>
        <dbReference type="Pfam" id="PF16787"/>
    </source>
</evidence>
<name>A0A0C9XKG4_9AGAR</name>
<dbReference type="InterPro" id="IPR038279">
    <property type="entry name" value="Ndc10_dom2_sf"/>
</dbReference>
<sequence>MSLPNDDNETLHALSMPGTNAPATSTASNADAPLLPSTSLSPADVPIDPQLLYADFFPARKPDGGLVAEEVYKTHRLTVRKQEPLRAACPHFKIRFATRATLEFLRNALIRHWYPARATTNPSPDHAVAGPPQTLSIIIPPRPTHSLGQSTGQTDQELLEADFEVDDDALTKQYDVGEGVAEAVFGALDTGGLEEEDEDEELEDMDLDDDATYRQFQTSVRVSAAQRTEANRRAGGKKTQKCVVKSWNIFQKEALAAGKLRDNIVDEHALLLFIDFCARRCKRDRRGEYIPNTRIGASQIKKEFFGALRIRKVQDARDPTLALKRPSTTVHVYDAVKTRMDEALQNAREGLIPAEDAPDIIANTFLAQLSDETLTQIRYGFLEHRELKPTINGHLAWTMMNASGNRGDDIRALRLCEMQPYQFLHPNGETTIPAVLGLQSDMEQKARSKGMKTTINPTYTCFIAHRNPEMCPLGAFALYLHYIHDVANIDSKYNIDYAVNKSWRNLRLIHGSSATVPYHETALQNLFVQSYRKAGVESNLKAHLARHMLGYHQEKMGVRAEETSKLGWSRDTYQNTYAPALPKSAILGAHGYKVHKTYSPPWTQVDVPKSFLETVCPMAEKNIELVKGLKDRVGATNYWEMAIWLRPYLFQAAAAIYLVRPNSKLFRLPALAQDDVRLWMQSTFPVHLAAINSSTVSPVCLERLQNEIMRKSLEQLRQESVTQKDLLRSNTAQIEKLTQIVQRRTSHWTPAKAISYETMRPSSSVVAGISRQLEFQSDSTQPLSAVGNLGAPAIIGPETRAAENTGVYLASDNSLRGFIVPSPHLPTSPRPRMEVDLVLPPVIAFCAPGDDLLLEHPVLGQGSVSWNDVFAQIKQPQPLWDTWKPSKPLDQMSIQDVWDCYNVGEGVEVNGVQTGVKPPLRLVEQKFGSEWRKAGKDRKAWQRFCEIPEWIDLKMKNGFTVSQAVDKLEEMRTMPGKSRLLGTSALVELLATERKVAAKKEGYILDSRSTASSDSGEVMSIATGSKRRAPTVGGRPKPKKERRS</sequence>
<dbReference type="OrthoDB" id="2675946at2759"/>
<dbReference type="Proteomes" id="UP000054477">
    <property type="component" value="Unassembled WGS sequence"/>
</dbReference>
<evidence type="ECO:0000256" key="1">
    <source>
        <dbReference type="SAM" id="MobiDB-lite"/>
    </source>
</evidence>
<feature type="region of interest" description="Disordered" evidence="1">
    <location>
        <begin position="1"/>
        <end position="37"/>
    </location>
</feature>
<gene>
    <name evidence="4" type="ORF">K443DRAFT_221453</name>
</gene>
<evidence type="ECO:0000259" key="2">
    <source>
        <dbReference type="Pfam" id="PF12550"/>
    </source>
</evidence>
<dbReference type="Pfam" id="PF16787">
    <property type="entry name" value="NDC10_II"/>
    <property type="match status" value="1"/>
</dbReference>
<dbReference type="GO" id="GO:0003677">
    <property type="term" value="F:DNA binding"/>
    <property type="evidence" value="ECO:0007669"/>
    <property type="project" value="InterPro"/>
</dbReference>
<dbReference type="InterPro" id="IPR031872">
    <property type="entry name" value="NDC10_II"/>
</dbReference>
<dbReference type="InterPro" id="IPR022210">
    <property type="entry name" value="TF_GCR1-like"/>
</dbReference>
<feature type="compositionally biased region" description="Low complexity" evidence="1">
    <location>
        <begin position="20"/>
        <end position="33"/>
    </location>
</feature>
<feature type="domain" description="Transcription activator GCR1-like" evidence="2">
    <location>
        <begin position="893"/>
        <end position="972"/>
    </location>
</feature>
<feature type="region of interest" description="Disordered" evidence="1">
    <location>
        <begin position="1006"/>
        <end position="1044"/>
    </location>
</feature>
<dbReference type="Pfam" id="PF12550">
    <property type="entry name" value="GCR1_C"/>
    <property type="match status" value="1"/>
</dbReference>
<reference evidence="5" key="2">
    <citation type="submission" date="2015-01" db="EMBL/GenBank/DDBJ databases">
        <title>Evolutionary Origins and Diversification of the Mycorrhizal Mutualists.</title>
        <authorList>
            <consortium name="DOE Joint Genome Institute"/>
            <consortium name="Mycorrhizal Genomics Consortium"/>
            <person name="Kohler A."/>
            <person name="Kuo A."/>
            <person name="Nagy L.G."/>
            <person name="Floudas D."/>
            <person name="Copeland A."/>
            <person name="Barry K.W."/>
            <person name="Cichocki N."/>
            <person name="Veneault-Fourrey C."/>
            <person name="LaButti K."/>
            <person name="Lindquist E.A."/>
            <person name="Lipzen A."/>
            <person name="Lundell T."/>
            <person name="Morin E."/>
            <person name="Murat C."/>
            <person name="Riley R."/>
            <person name="Ohm R."/>
            <person name="Sun H."/>
            <person name="Tunlid A."/>
            <person name="Henrissat B."/>
            <person name="Grigoriev I.V."/>
            <person name="Hibbett D.S."/>
            <person name="Martin F."/>
        </authorList>
    </citation>
    <scope>NUCLEOTIDE SEQUENCE [LARGE SCALE GENOMIC DNA]</scope>
    <source>
        <strain evidence="5">LaAM-08-1</strain>
    </source>
</reference>
<protein>
    <recommendedName>
        <fullName evidence="6">Transcription activator GCR1-like domain-containing protein</fullName>
    </recommendedName>
</protein>